<evidence type="ECO:0000313" key="7">
    <source>
        <dbReference type="Proteomes" id="UP000184212"/>
    </source>
</evidence>
<reference evidence="6 7" key="1">
    <citation type="submission" date="2016-11" db="EMBL/GenBank/DDBJ databases">
        <authorList>
            <person name="Jaros S."/>
            <person name="Januszkiewicz K."/>
            <person name="Wedrychowicz H."/>
        </authorList>
    </citation>
    <scope>NUCLEOTIDE SEQUENCE [LARGE SCALE GENOMIC DNA]</scope>
    <source>
        <strain evidence="6 7">DSM 24574</strain>
    </source>
</reference>
<evidence type="ECO:0000259" key="4">
    <source>
        <dbReference type="PROSITE" id="PS50042"/>
    </source>
</evidence>
<proteinExistence type="predicted"/>
<keyword evidence="6" id="KW-0418">Kinase</keyword>
<dbReference type="Gene3D" id="2.60.120.10">
    <property type="entry name" value="Jelly Rolls"/>
    <property type="match status" value="1"/>
</dbReference>
<evidence type="ECO:0000259" key="5">
    <source>
        <dbReference type="PROSITE" id="PS51063"/>
    </source>
</evidence>
<name>A0A1M5QSM1_9BACT</name>
<keyword evidence="1" id="KW-0805">Transcription regulation</keyword>
<dbReference type="GO" id="GO:0003677">
    <property type="term" value="F:DNA binding"/>
    <property type="evidence" value="ECO:0007669"/>
    <property type="project" value="UniProtKB-KW"/>
</dbReference>
<dbReference type="Proteomes" id="UP000184212">
    <property type="component" value="Unassembled WGS sequence"/>
</dbReference>
<dbReference type="InterPro" id="IPR036390">
    <property type="entry name" value="WH_DNA-bd_sf"/>
</dbReference>
<dbReference type="GO" id="GO:0016301">
    <property type="term" value="F:kinase activity"/>
    <property type="evidence" value="ECO:0007669"/>
    <property type="project" value="UniProtKB-KW"/>
</dbReference>
<evidence type="ECO:0000256" key="1">
    <source>
        <dbReference type="ARBA" id="ARBA00023015"/>
    </source>
</evidence>
<accession>A0A1M5QSM1</accession>
<feature type="domain" description="HTH crp-type" evidence="5">
    <location>
        <begin position="147"/>
        <end position="215"/>
    </location>
</feature>
<protein>
    <submittedName>
        <fullName evidence="6">cAMP-binding domain of CRP or a regulatory subunit of cAMP-dependent protein kinases</fullName>
    </submittedName>
</protein>
<dbReference type="STRING" id="947013.SAMN04488109_2977"/>
<dbReference type="InterPro" id="IPR050397">
    <property type="entry name" value="Env_Response_Regulators"/>
</dbReference>
<dbReference type="SMART" id="SM00100">
    <property type="entry name" value="cNMP"/>
    <property type="match status" value="1"/>
</dbReference>
<dbReference type="EMBL" id="FQWQ01000002">
    <property type="protein sequence ID" value="SHH16770.1"/>
    <property type="molecule type" value="Genomic_DNA"/>
</dbReference>
<dbReference type="Pfam" id="PF00027">
    <property type="entry name" value="cNMP_binding"/>
    <property type="match status" value="1"/>
</dbReference>
<organism evidence="6 7">
    <name type="scientific">Chryseolinea serpens</name>
    <dbReference type="NCBI Taxonomy" id="947013"/>
    <lineage>
        <taxon>Bacteria</taxon>
        <taxon>Pseudomonadati</taxon>
        <taxon>Bacteroidota</taxon>
        <taxon>Cytophagia</taxon>
        <taxon>Cytophagales</taxon>
        <taxon>Fulvivirgaceae</taxon>
        <taxon>Chryseolinea</taxon>
    </lineage>
</organism>
<evidence type="ECO:0000313" key="6">
    <source>
        <dbReference type="EMBL" id="SHH16770.1"/>
    </source>
</evidence>
<dbReference type="RefSeq" id="WP_084138140.1">
    <property type="nucleotide sequence ID" value="NZ_FQWQ01000002.1"/>
</dbReference>
<evidence type="ECO:0000256" key="3">
    <source>
        <dbReference type="ARBA" id="ARBA00023163"/>
    </source>
</evidence>
<dbReference type="PROSITE" id="PS50042">
    <property type="entry name" value="CNMP_BINDING_3"/>
    <property type="match status" value="1"/>
</dbReference>
<dbReference type="PANTHER" id="PTHR24567">
    <property type="entry name" value="CRP FAMILY TRANSCRIPTIONAL REGULATORY PROTEIN"/>
    <property type="match status" value="1"/>
</dbReference>
<keyword evidence="6" id="KW-0808">Transferase</keyword>
<keyword evidence="7" id="KW-1185">Reference proteome</keyword>
<gene>
    <name evidence="6" type="ORF">SAMN04488109_2977</name>
</gene>
<dbReference type="PANTHER" id="PTHR24567:SF28">
    <property type="entry name" value="LISTERIOLYSIN REGULATORY PROTEIN"/>
    <property type="match status" value="1"/>
</dbReference>
<dbReference type="SUPFAM" id="SSF46785">
    <property type="entry name" value="Winged helix' DNA-binding domain"/>
    <property type="match status" value="1"/>
</dbReference>
<dbReference type="InterPro" id="IPR018490">
    <property type="entry name" value="cNMP-bd_dom_sf"/>
</dbReference>
<dbReference type="InterPro" id="IPR000595">
    <property type="entry name" value="cNMP-bd_dom"/>
</dbReference>
<dbReference type="GO" id="GO:0003700">
    <property type="term" value="F:DNA-binding transcription factor activity"/>
    <property type="evidence" value="ECO:0007669"/>
    <property type="project" value="TreeGrafter"/>
</dbReference>
<dbReference type="PROSITE" id="PS51063">
    <property type="entry name" value="HTH_CRP_2"/>
    <property type="match status" value="1"/>
</dbReference>
<dbReference type="OrthoDB" id="667966at2"/>
<feature type="domain" description="Cyclic nucleotide-binding" evidence="4">
    <location>
        <begin position="6"/>
        <end position="133"/>
    </location>
</feature>
<dbReference type="GO" id="GO:0005829">
    <property type="term" value="C:cytosol"/>
    <property type="evidence" value="ECO:0007669"/>
    <property type="project" value="TreeGrafter"/>
</dbReference>
<dbReference type="AlphaFoldDB" id="A0A1M5QSM1"/>
<keyword evidence="3" id="KW-0804">Transcription</keyword>
<evidence type="ECO:0000256" key="2">
    <source>
        <dbReference type="ARBA" id="ARBA00023125"/>
    </source>
</evidence>
<dbReference type="InterPro" id="IPR014710">
    <property type="entry name" value="RmlC-like_jellyroll"/>
</dbReference>
<dbReference type="CDD" id="cd00038">
    <property type="entry name" value="CAP_ED"/>
    <property type="match status" value="1"/>
</dbReference>
<sequence length="215" mass="25202">MTYPIDLSHLLEKKKRKVIPVQLFEKYKARLVNVKKNQVLFEEGDPARDFFQVEQGQVKMYIINPEGQEFTQGIFHAGESFGEPALLGDFPYPSNAMAMEPGKVWRLPKPEFLQLLKENFDVHLRLDQVLCKRLQYKTMILTEVSSYDPEHRLMTLLKYFKSKLVKKTATDKVIIPFTRQQLADMTGLRVETVIRSIKKMERDARLQLDGHKIRF</sequence>
<dbReference type="InterPro" id="IPR012318">
    <property type="entry name" value="HTH_CRP"/>
</dbReference>
<dbReference type="SUPFAM" id="SSF51206">
    <property type="entry name" value="cAMP-binding domain-like"/>
    <property type="match status" value="1"/>
</dbReference>
<keyword evidence="2" id="KW-0238">DNA-binding</keyword>
<dbReference type="Pfam" id="PF13545">
    <property type="entry name" value="HTH_Crp_2"/>
    <property type="match status" value="1"/>
</dbReference>